<dbReference type="PANTHER" id="PTHR45641">
    <property type="entry name" value="TETRATRICOPEPTIDE REPEAT PROTEIN (AFU_ORTHOLOGUE AFUA_6G03870)"/>
    <property type="match status" value="1"/>
</dbReference>
<organism evidence="4 7">
    <name type="scientific">Rotaria sordida</name>
    <dbReference type="NCBI Taxonomy" id="392033"/>
    <lineage>
        <taxon>Eukaryota</taxon>
        <taxon>Metazoa</taxon>
        <taxon>Spiralia</taxon>
        <taxon>Gnathifera</taxon>
        <taxon>Rotifera</taxon>
        <taxon>Eurotatoria</taxon>
        <taxon>Bdelloidea</taxon>
        <taxon>Philodinida</taxon>
        <taxon>Philodinidae</taxon>
        <taxon>Rotaria</taxon>
    </lineage>
</organism>
<evidence type="ECO:0000256" key="1">
    <source>
        <dbReference type="ARBA" id="ARBA00022737"/>
    </source>
</evidence>
<reference evidence="4" key="1">
    <citation type="submission" date="2021-02" db="EMBL/GenBank/DDBJ databases">
        <authorList>
            <person name="Nowell W R."/>
        </authorList>
    </citation>
    <scope>NUCLEOTIDE SEQUENCE</scope>
</reference>
<dbReference type="InterPro" id="IPR011990">
    <property type="entry name" value="TPR-like_helical_dom_sf"/>
</dbReference>
<feature type="repeat" description="TPR" evidence="3">
    <location>
        <begin position="256"/>
        <end position="289"/>
    </location>
</feature>
<dbReference type="PANTHER" id="PTHR45641:SF19">
    <property type="entry name" value="NEPHROCYSTIN-3"/>
    <property type="match status" value="1"/>
</dbReference>
<accession>A0A814HCS3</accession>
<comment type="caution">
    <text evidence="4">The sequence shown here is derived from an EMBL/GenBank/DDBJ whole genome shotgun (WGS) entry which is preliminary data.</text>
</comment>
<evidence type="ECO:0000256" key="2">
    <source>
        <dbReference type="ARBA" id="ARBA00022803"/>
    </source>
</evidence>
<dbReference type="PROSITE" id="PS50293">
    <property type="entry name" value="TPR_REGION"/>
    <property type="match status" value="1"/>
</dbReference>
<feature type="repeat" description="TPR" evidence="3">
    <location>
        <begin position="214"/>
        <end position="247"/>
    </location>
</feature>
<dbReference type="AlphaFoldDB" id="A0A814HCS3"/>
<evidence type="ECO:0000313" key="7">
    <source>
        <dbReference type="Proteomes" id="UP000663882"/>
    </source>
</evidence>
<feature type="repeat" description="TPR" evidence="3">
    <location>
        <begin position="298"/>
        <end position="331"/>
    </location>
</feature>
<dbReference type="EMBL" id="CAJNOU010002858">
    <property type="protein sequence ID" value="CAF1354445.1"/>
    <property type="molecule type" value="Genomic_DNA"/>
</dbReference>
<evidence type="ECO:0000313" key="5">
    <source>
        <dbReference type="EMBL" id="CAF1354445.1"/>
    </source>
</evidence>
<feature type="repeat" description="TPR" evidence="3">
    <location>
        <begin position="382"/>
        <end position="415"/>
    </location>
</feature>
<sequence>MIVSNTLGQSTVPRIHHMSQLDSLYVLQQNKSEHTQWTQEWAKVKGIFTSIDAIYDIVKHDAERWEHDFISISVTGADLTGLDSSFMYTQLFKETLLEMEYKDKEKRELAEHCRILYSTDTKQLPIINEFEQDYDKHTPIWWYSRECFTYQMLNKALRTQEAENIIKMGFFLRDVHRHIEKLHLSQNQDRKLFTVYRGQEIDLQFLPPNHPYLAGTYGNIGQVHDKIGDYSKAFELHQKSLEIRQESLPPNHPSLAKTYYNIGEVHIHMGEFSKALEFHKKSLEIRQKSLPSNHPDLAQSYNSIGQIHDHMEEYSEALELHQKSLRIRQSLLPPNHPDIAEAFNSIGELHDHMGEYSKALEFHNESLKIQQKSLPPNHPDLARTYNNIGKVYDHMEQHAEAHPSYERAVEIGQNSLPENHPALELYRHNLTAVRKNL</sequence>
<dbReference type="OrthoDB" id="5986190at2759"/>
<evidence type="ECO:0008006" key="8">
    <source>
        <dbReference type="Google" id="ProtNLM"/>
    </source>
</evidence>
<dbReference type="Pfam" id="PF13424">
    <property type="entry name" value="TPR_12"/>
    <property type="match status" value="2"/>
</dbReference>
<proteinExistence type="predicted"/>
<dbReference type="Pfam" id="PF13374">
    <property type="entry name" value="TPR_10"/>
    <property type="match status" value="1"/>
</dbReference>
<protein>
    <recommendedName>
        <fullName evidence="8">Kinesin light chain</fullName>
    </recommendedName>
</protein>
<evidence type="ECO:0000256" key="3">
    <source>
        <dbReference type="PROSITE-ProRule" id="PRU00339"/>
    </source>
</evidence>
<dbReference type="Proteomes" id="UP000663823">
    <property type="component" value="Unassembled WGS sequence"/>
</dbReference>
<feature type="repeat" description="TPR" evidence="3">
    <location>
        <begin position="340"/>
        <end position="373"/>
    </location>
</feature>
<dbReference type="EMBL" id="CAJOAX010000508">
    <property type="protein sequence ID" value="CAF3604475.1"/>
    <property type="molecule type" value="Genomic_DNA"/>
</dbReference>
<evidence type="ECO:0000313" key="6">
    <source>
        <dbReference type="EMBL" id="CAF3604475.1"/>
    </source>
</evidence>
<evidence type="ECO:0000313" key="4">
    <source>
        <dbReference type="EMBL" id="CAF1007357.1"/>
    </source>
</evidence>
<keyword evidence="1" id="KW-0677">Repeat</keyword>
<dbReference type="Gene3D" id="1.25.40.10">
    <property type="entry name" value="Tetratricopeptide repeat domain"/>
    <property type="match status" value="2"/>
</dbReference>
<dbReference type="SMART" id="SM00028">
    <property type="entry name" value="TPR"/>
    <property type="match status" value="5"/>
</dbReference>
<dbReference type="SUPFAM" id="SSF48452">
    <property type="entry name" value="TPR-like"/>
    <property type="match status" value="1"/>
</dbReference>
<keyword evidence="2 3" id="KW-0802">TPR repeat</keyword>
<dbReference type="Proteomes" id="UP000663882">
    <property type="component" value="Unassembled WGS sequence"/>
</dbReference>
<dbReference type="Proteomes" id="UP000663889">
    <property type="component" value="Unassembled WGS sequence"/>
</dbReference>
<dbReference type="EMBL" id="CAJNOO010000672">
    <property type="protein sequence ID" value="CAF1007357.1"/>
    <property type="molecule type" value="Genomic_DNA"/>
</dbReference>
<dbReference type="PROSITE" id="PS50005">
    <property type="entry name" value="TPR"/>
    <property type="match status" value="5"/>
</dbReference>
<gene>
    <name evidence="6" type="ORF">OTI717_LOCUS6977</name>
    <name evidence="4" type="ORF">RFH988_LOCUS14489</name>
    <name evidence="5" type="ORF">SEV965_LOCUS29040</name>
</gene>
<name>A0A814HCS3_9BILA</name>
<dbReference type="InterPro" id="IPR019734">
    <property type="entry name" value="TPR_rpt"/>
</dbReference>